<evidence type="ECO:0000256" key="4">
    <source>
        <dbReference type="ARBA" id="ARBA00022989"/>
    </source>
</evidence>
<evidence type="ECO:0000259" key="8">
    <source>
        <dbReference type="PROSITE" id="PS51212"/>
    </source>
</evidence>
<proteinExistence type="predicted"/>
<name>A0A6A5V7Q6_9PLEO</name>
<dbReference type="OrthoDB" id="2019572at2759"/>
<keyword evidence="2" id="KW-0812">Transmembrane</keyword>
<reference evidence="9" key="1">
    <citation type="journal article" date="2020" name="Stud. Mycol.">
        <title>101 Dothideomycetes genomes: a test case for predicting lifestyles and emergence of pathogens.</title>
        <authorList>
            <person name="Haridas S."/>
            <person name="Albert R."/>
            <person name="Binder M."/>
            <person name="Bloem J."/>
            <person name="Labutti K."/>
            <person name="Salamov A."/>
            <person name="Andreopoulos B."/>
            <person name="Baker S."/>
            <person name="Barry K."/>
            <person name="Bills G."/>
            <person name="Bluhm B."/>
            <person name="Cannon C."/>
            <person name="Castanera R."/>
            <person name="Culley D."/>
            <person name="Daum C."/>
            <person name="Ezra D."/>
            <person name="Gonzalez J."/>
            <person name="Henrissat B."/>
            <person name="Kuo A."/>
            <person name="Liang C."/>
            <person name="Lipzen A."/>
            <person name="Lutzoni F."/>
            <person name="Magnuson J."/>
            <person name="Mondo S."/>
            <person name="Nolan M."/>
            <person name="Ohm R."/>
            <person name="Pangilinan J."/>
            <person name="Park H.-J."/>
            <person name="Ramirez L."/>
            <person name="Alfaro M."/>
            <person name="Sun H."/>
            <person name="Tritt A."/>
            <person name="Yoshinaga Y."/>
            <person name="Zwiers L.-H."/>
            <person name="Turgeon B."/>
            <person name="Goodwin S."/>
            <person name="Spatafora J."/>
            <person name="Crous P."/>
            <person name="Grigoriev I."/>
        </authorList>
    </citation>
    <scope>NUCLEOTIDE SEQUENCE</scope>
    <source>
        <strain evidence="9">CBS 107.79</strain>
    </source>
</reference>
<dbReference type="InterPro" id="IPR051836">
    <property type="entry name" value="Kremen_rcpt"/>
</dbReference>
<dbReference type="EMBL" id="ML976682">
    <property type="protein sequence ID" value="KAF1973231.1"/>
    <property type="molecule type" value="Genomic_DNA"/>
</dbReference>
<dbReference type="PANTHER" id="PTHR24269:SF16">
    <property type="entry name" value="PROTEIN SLG1"/>
    <property type="match status" value="1"/>
</dbReference>
<evidence type="ECO:0000256" key="6">
    <source>
        <dbReference type="ARBA" id="ARBA00023180"/>
    </source>
</evidence>
<dbReference type="Pfam" id="PF01822">
    <property type="entry name" value="WSC"/>
    <property type="match status" value="1"/>
</dbReference>
<feature type="signal peptide" evidence="7">
    <location>
        <begin position="1"/>
        <end position="17"/>
    </location>
</feature>
<comment type="subcellular location">
    <subcellularLocation>
        <location evidence="1">Membrane</location>
        <topology evidence="1">Single-pass membrane protein</topology>
    </subcellularLocation>
</comment>
<gene>
    <name evidence="9" type="ORF">BU23DRAFT_589719</name>
</gene>
<keyword evidence="4" id="KW-1133">Transmembrane helix</keyword>
<evidence type="ECO:0000256" key="1">
    <source>
        <dbReference type="ARBA" id="ARBA00004167"/>
    </source>
</evidence>
<accession>A0A6A5V7Q6</accession>
<keyword evidence="3 7" id="KW-0732">Signal</keyword>
<keyword evidence="10" id="KW-1185">Reference proteome</keyword>
<protein>
    <recommendedName>
        <fullName evidence="8">WSC domain-containing protein</fullName>
    </recommendedName>
</protein>
<dbReference type="SMART" id="SM00321">
    <property type="entry name" value="WSC"/>
    <property type="match status" value="1"/>
</dbReference>
<dbReference type="GO" id="GO:0005886">
    <property type="term" value="C:plasma membrane"/>
    <property type="evidence" value="ECO:0007669"/>
    <property type="project" value="TreeGrafter"/>
</dbReference>
<keyword evidence="6" id="KW-0325">Glycoprotein</keyword>
<organism evidence="9 10">
    <name type="scientific">Bimuria novae-zelandiae CBS 107.79</name>
    <dbReference type="NCBI Taxonomy" id="1447943"/>
    <lineage>
        <taxon>Eukaryota</taxon>
        <taxon>Fungi</taxon>
        <taxon>Dikarya</taxon>
        <taxon>Ascomycota</taxon>
        <taxon>Pezizomycotina</taxon>
        <taxon>Dothideomycetes</taxon>
        <taxon>Pleosporomycetidae</taxon>
        <taxon>Pleosporales</taxon>
        <taxon>Massarineae</taxon>
        <taxon>Didymosphaeriaceae</taxon>
        <taxon>Bimuria</taxon>
    </lineage>
</organism>
<evidence type="ECO:0000256" key="5">
    <source>
        <dbReference type="ARBA" id="ARBA00023136"/>
    </source>
</evidence>
<dbReference type="PROSITE" id="PS51212">
    <property type="entry name" value="WSC"/>
    <property type="match status" value="1"/>
</dbReference>
<evidence type="ECO:0000256" key="2">
    <source>
        <dbReference type="ARBA" id="ARBA00022692"/>
    </source>
</evidence>
<dbReference type="PANTHER" id="PTHR24269">
    <property type="entry name" value="KREMEN PROTEIN"/>
    <property type="match status" value="1"/>
</dbReference>
<dbReference type="Proteomes" id="UP000800036">
    <property type="component" value="Unassembled WGS sequence"/>
</dbReference>
<evidence type="ECO:0000256" key="3">
    <source>
        <dbReference type="ARBA" id="ARBA00022729"/>
    </source>
</evidence>
<feature type="chain" id="PRO_5025424311" description="WSC domain-containing protein" evidence="7">
    <location>
        <begin position="18"/>
        <end position="233"/>
    </location>
</feature>
<dbReference type="InterPro" id="IPR002889">
    <property type="entry name" value="WSC_carb-bd"/>
</dbReference>
<feature type="domain" description="WSC" evidence="8">
    <location>
        <begin position="116"/>
        <end position="210"/>
    </location>
</feature>
<keyword evidence="5" id="KW-0472">Membrane</keyword>
<sequence length="233" mass="25479">MKPYFSILVFLAHYAVAGDQPQLQWDPATVDDCAGWFDNVGDLSCEYVRKMFNISPEEFHSWNPSVGLDCKPWDVQSYCIVTQSKLDTLPSMTSSTRISTTTTTTAAPTLRPSPTAWKEMGCYAEDPAMPILEQNMNPNGDASLSILKCKNSCYRRAYAFAGVQQGNQCWCSSYVGGEWASNQTDCNTPCTGDQNTMCGGKGFLNVFKALENTVTVSSTSAGGVKSSATHEYD</sequence>
<evidence type="ECO:0000313" key="9">
    <source>
        <dbReference type="EMBL" id="KAF1973231.1"/>
    </source>
</evidence>
<dbReference type="AlphaFoldDB" id="A0A6A5V7Q6"/>
<evidence type="ECO:0000313" key="10">
    <source>
        <dbReference type="Proteomes" id="UP000800036"/>
    </source>
</evidence>
<evidence type="ECO:0000256" key="7">
    <source>
        <dbReference type="SAM" id="SignalP"/>
    </source>
</evidence>